<dbReference type="RefSeq" id="WP_201637206.1">
    <property type="nucleotide sequence ID" value="NZ_JAEQNB010000005.1"/>
</dbReference>
<keyword evidence="1 5" id="KW-0678">Repressor</keyword>
<comment type="caution">
    <text evidence="8">The sequence shown here is derived from an EMBL/GenBank/DDBJ whole genome shotgun (WGS) entry which is preliminary data.</text>
</comment>
<organism evidence="8 9">
    <name type="scientific">Tumebacillus amylolyticus</name>
    <dbReference type="NCBI Taxonomy" id="2801339"/>
    <lineage>
        <taxon>Bacteria</taxon>
        <taxon>Bacillati</taxon>
        <taxon>Bacillota</taxon>
        <taxon>Bacilli</taxon>
        <taxon>Bacillales</taxon>
        <taxon>Alicyclobacillaceae</taxon>
        <taxon>Tumebacillus</taxon>
    </lineage>
</organism>
<dbReference type="Gene3D" id="3.30.390.60">
    <property type="entry name" value="Heat-inducible transcription repressor hrca homolog, domain 3"/>
    <property type="match status" value="1"/>
</dbReference>
<dbReference type="InterPro" id="IPR005104">
    <property type="entry name" value="WHTH_HrcA_DNA-bd"/>
</dbReference>
<reference evidence="8 9" key="1">
    <citation type="submission" date="2021-01" db="EMBL/GenBank/DDBJ databases">
        <title>Tumebacillus sp. strain ITR2 16S ribosomal RNA gene Genome sequencing and assembly.</title>
        <authorList>
            <person name="Kang M."/>
        </authorList>
    </citation>
    <scope>NUCLEOTIDE SEQUENCE [LARGE SCALE GENOMIC DNA]</scope>
    <source>
        <strain evidence="8 9">ITR2</strain>
    </source>
</reference>
<dbReference type="Gene3D" id="3.30.450.40">
    <property type="match status" value="1"/>
</dbReference>
<evidence type="ECO:0000256" key="2">
    <source>
        <dbReference type="ARBA" id="ARBA00023015"/>
    </source>
</evidence>
<keyword evidence="4 5" id="KW-0804">Transcription</keyword>
<dbReference type="HAMAP" id="MF_00081">
    <property type="entry name" value="HrcA"/>
    <property type="match status" value="1"/>
</dbReference>
<evidence type="ECO:0000256" key="5">
    <source>
        <dbReference type="HAMAP-Rule" id="MF_00081"/>
    </source>
</evidence>
<evidence type="ECO:0000313" key="8">
    <source>
        <dbReference type="EMBL" id="MBL0388370.1"/>
    </source>
</evidence>
<dbReference type="Pfam" id="PF01628">
    <property type="entry name" value="HrcA"/>
    <property type="match status" value="1"/>
</dbReference>
<name>A0ABS1JDS8_9BACL</name>
<comment type="function">
    <text evidence="5">Negative regulator of class I heat shock genes (grpE-dnaK-dnaJ and groELS operons). Prevents heat-shock induction of these operons.</text>
</comment>
<feature type="domain" description="Heat-inducible transcription repressor HrcA C-terminal" evidence="6">
    <location>
        <begin position="104"/>
        <end position="328"/>
    </location>
</feature>
<keyword evidence="2 5" id="KW-0805">Transcription regulation</keyword>
<evidence type="ECO:0000256" key="3">
    <source>
        <dbReference type="ARBA" id="ARBA00023016"/>
    </source>
</evidence>
<dbReference type="InterPro" id="IPR029016">
    <property type="entry name" value="GAF-like_dom_sf"/>
</dbReference>
<dbReference type="InterPro" id="IPR021153">
    <property type="entry name" value="HrcA_C"/>
</dbReference>
<feature type="domain" description="Winged helix-turn-helix transcription repressor HrcA DNA-binding" evidence="7">
    <location>
        <begin position="1"/>
        <end position="72"/>
    </location>
</feature>
<dbReference type="SUPFAM" id="SSF46785">
    <property type="entry name" value="Winged helix' DNA-binding domain"/>
    <property type="match status" value="1"/>
</dbReference>
<dbReference type="InterPro" id="IPR036388">
    <property type="entry name" value="WH-like_DNA-bd_sf"/>
</dbReference>
<evidence type="ECO:0000259" key="7">
    <source>
        <dbReference type="Pfam" id="PF03444"/>
    </source>
</evidence>
<proteinExistence type="inferred from homology"/>
<sequence length="347" mass="39058">MLTERQKVILQILVDDYIRSAEPVGSRTISKRPDMSISPATIRNEMADLEELGYLEQPHTSAGRIPSQKGYRFYVDNLMNADDEESPDVHSLRSGFLTRLDEMEQAVQQTATILSGLTNYTAIVLGPKVFTDKLLHIQVQPYGERMAVAILVTDTGHVEHRKVTIPEGIPLEAIQHYVELLNRKLVGVPLHKLKTALHTEVADELRRYSEQFEGAMMLFDQMVEPDEEGTGNQRIYLGGTTRIMNQPEFRDVEKLKPLLDMFEQTKKLIQMLEGTTSSGGVQVRIGQENQLETIHECSLITASYTIDGVPVGSIGVLGPTRMEYGRVIHTLNLFSSSLSQMLTRLYK</sequence>
<dbReference type="PIRSF" id="PIRSF005485">
    <property type="entry name" value="HrcA"/>
    <property type="match status" value="1"/>
</dbReference>
<comment type="similarity">
    <text evidence="5">Belongs to the HrcA family.</text>
</comment>
<dbReference type="Gene3D" id="1.10.10.10">
    <property type="entry name" value="Winged helix-like DNA-binding domain superfamily/Winged helix DNA-binding domain"/>
    <property type="match status" value="1"/>
</dbReference>
<gene>
    <name evidence="5 8" type="primary">hrcA</name>
    <name evidence="8" type="ORF">JJB07_17330</name>
</gene>
<dbReference type="PANTHER" id="PTHR34824">
    <property type="entry name" value="HEAT-INDUCIBLE TRANSCRIPTION REPRESSOR HRCA"/>
    <property type="match status" value="1"/>
</dbReference>
<dbReference type="SUPFAM" id="SSF55781">
    <property type="entry name" value="GAF domain-like"/>
    <property type="match status" value="1"/>
</dbReference>
<evidence type="ECO:0000256" key="1">
    <source>
        <dbReference type="ARBA" id="ARBA00022491"/>
    </source>
</evidence>
<keyword evidence="9" id="KW-1185">Reference proteome</keyword>
<dbReference type="InterPro" id="IPR036390">
    <property type="entry name" value="WH_DNA-bd_sf"/>
</dbReference>
<keyword evidence="3 5" id="KW-0346">Stress response</keyword>
<dbReference type="Pfam" id="PF03444">
    <property type="entry name" value="WHD_HrcA"/>
    <property type="match status" value="1"/>
</dbReference>
<dbReference type="InterPro" id="IPR023120">
    <property type="entry name" value="WHTH_transcript_rep_HrcA_IDD"/>
</dbReference>
<dbReference type="Proteomes" id="UP000602284">
    <property type="component" value="Unassembled WGS sequence"/>
</dbReference>
<dbReference type="EMBL" id="JAEQNB010000005">
    <property type="protein sequence ID" value="MBL0388370.1"/>
    <property type="molecule type" value="Genomic_DNA"/>
</dbReference>
<protein>
    <recommendedName>
        <fullName evidence="5">Heat-inducible transcription repressor HrcA</fullName>
    </recommendedName>
</protein>
<evidence type="ECO:0000259" key="6">
    <source>
        <dbReference type="Pfam" id="PF01628"/>
    </source>
</evidence>
<accession>A0ABS1JDS8</accession>
<dbReference type="NCBIfam" id="TIGR00331">
    <property type="entry name" value="hrcA"/>
    <property type="match status" value="1"/>
</dbReference>
<dbReference type="InterPro" id="IPR002571">
    <property type="entry name" value="HrcA"/>
</dbReference>
<evidence type="ECO:0000256" key="4">
    <source>
        <dbReference type="ARBA" id="ARBA00023163"/>
    </source>
</evidence>
<evidence type="ECO:0000313" key="9">
    <source>
        <dbReference type="Proteomes" id="UP000602284"/>
    </source>
</evidence>
<dbReference type="PANTHER" id="PTHR34824:SF1">
    <property type="entry name" value="HEAT-INDUCIBLE TRANSCRIPTION REPRESSOR HRCA"/>
    <property type="match status" value="1"/>
</dbReference>